<protein>
    <submittedName>
        <fullName evidence="12">Acyl-CoA thioesterase 12</fullName>
    </submittedName>
</protein>
<keyword evidence="7" id="KW-0378">Hydrolase</keyword>
<dbReference type="InterPro" id="IPR040170">
    <property type="entry name" value="Cytosol_ACT"/>
</dbReference>
<evidence type="ECO:0000256" key="9">
    <source>
        <dbReference type="ARBA" id="ARBA00023098"/>
    </source>
</evidence>
<dbReference type="GO" id="GO:0008289">
    <property type="term" value="F:lipid binding"/>
    <property type="evidence" value="ECO:0007669"/>
    <property type="project" value="InterPro"/>
</dbReference>
<dbReference type="GO" id="GO:0005829">
    <property type="term" value="C:cytosol"/>
    <property type="evidence" value="ECO:0007669"/>
    <property type="project" value="TreeGrafter"/>
</dbReference>
<dbReference type="Proteomes" id="UP000261540">
    <property type="component" value="Unplaced"/>
</dbReference>
<sequence length="548" mass="61142">MLDGAHKPDGQDPLIKGAARRQTEVQMCQAVLPCHANHRGDLGAGQLLKWMDTTACLAEKHAGIACVTASMDDIQFEETVRVGQVITIRAKVNRSFNTSMEQVGIHVSVQDVLSGMQKKVCLAFSTFVGKPTGSKKVCLTLVSVPVSAEEQLEHSLASERRRLRLYNQGAFAKLMQDYHILNSNTEMTQVESTELVLPPNANHHGNTFGGQVMSWMENVASVAARLCGTFPTLRAVDMFKFRGPSTVGDRLVFKAMVNNVFGTSAEVGVKVEAYNCQEWNQGRPRHINSAFLIYHTDEEQQHSFPRVTYTTDGERRHRAAIVRRRIRLAKHLLSCKDEGPLSVPWDKGNQLQVYLGYNNVATLTILAAKKDWQASSISNKDSLCMRVEMDVHAPAFHAFSLLSDLCLRPQWDQHYSCEEVEKADEEERVYHVKCPPINGESGRDFVFLLSERQPCKDDPYIVALRSVTVTAVPPQDDYIRSETQCAGFLIWSKNCTNCKVSYYNQVTLGVLPYVVGNLAGWSRCMEDTASSCIAFLGRDVLPVPLHTS</sequence>
<evidence type="ECO:0000256" key="6">
    <source>
        <dbReference type="ARBA" id="ARBA00022737"/>
    </source>
</evidence>
<reference evidence="12" key="2">
    <citation type="submission" date="2025-09" db="UniProtKB">
        <authorList>
            <consortium name="Ensembl"/>
        </authorList>
    </citation>
    <scope>IDENTIFICATION</scope>
</reference>
<evidence type="ECO:0000259" key="11">
    <source>
        <dbReference type="PROSITE" id="PS51770"/>
    </source>
</evidence>
<proteinExistence type="predicted"/>
<dbReference type="Pfam" id="PF03061">
    <property type="entry name" value="4HBT"/>
    <property type="match status" value="2"/>
</dbReference>
<dbReference type="GO" id="GO:0052689">
    <property type="term" value="F:carboxylic ester hydrolase activity"/>
    <property type="evidence" value="ECO:0007669"/>
    <property type="project" value="UniProtKB-KW"/>
</dbReference>
<evidence type="ECO:0000313" key="12">
    <source>
        <dbReference type="Ensembl" id="ENSPKIP00000022735.1"/>
    </source>
</evidence>
<dbReference type="PROSITE" id="PS50848">
    <property type="entry name" value="START"/>
    <property type="match status" value="1"/>
</dbReference>
<comment type="subcellular location">
    <subcellularLocation>
        <location evidence="2">Cytoplasm</location>
    </subcellularLocation>
</comment>
<keyword evidence="6" id="KW-0677">Repeat</keyword>
<feature type="domain" description="HotDog ACOT-type" evidence="11">
    <location>
        <begin position="186"/>
        <end position="300"/>
    </location>
</feature>
<dbReference type="GeneTree" id="ENSGT00940000160328"/>
<keyword evidence="5" id="KW-0963">Cytoplasm</keyword>
<dbReference type="FunFam" id="3.10.129.10:FF:000029">
    <property type="entry name" value="Acyl-CoA thioesterase 12"/>
    <property type="match status" value="1"/>
</dbReference>
<evidence type="ECO:0000313" key="13">
    <source>
        <dbReference type="Proteomes" id="UP000261540"/>
    </source>
</evidence>
<dbReference type="SUPFAM" id="SSF55961">
    <property type="entry name" value="Bet v1-like"/>
    <property type="match status" value="1"/>
</dbReference>
<keyword evidence="8" id="KW-0276">Fatty acid metabolism</keyword>
<dbReference type="Gene3D" id="3.30.530.20">
    <property type="match status" value="1"/>
</dbReference>
<dbReference type="Pfam" id="PF01852">
    <property type="entry name" value="START"/>
    <property type="match status" value="1"/>
</dbReference>
<dbReference type="SUPFAM" id="SSF54637">
    <property type="entry name" value="Thioesterase/thiol ester dehydrase-isomerase"/>
    <property type="match status" value="2"/>
</dbReference>
<comment type="pathway">
    <text evidence="3">Lipid metabolism; fatty acid metabolism.</text>
</comment>
<evidence type="ECO:0000256" key="2">
    <source>
        <dbReference type="ARBA" id="ARBA00004496"/>
    </source>
</evidence>
<dbReference type="GO" id="GO:0006084">
    <property type="term" value="P:acetyl-CoA metabolic process"/>
    <property type="evidence" value="ECO:0007669"/>
    <property type="project" value="TreeGrafter"/>
</dbReference>
<comment type="catalytic activity">
    <reaction evidence="1">
        <text>butanoyl-CoA + H2O = butanoate + CoA + H(+)</text>
        <dbReference type="Rhea" id="RHEA:40111"/>
        <dbReference type="ChEBI" id="CHEBI:15377"/>
        <dbReference type="ChEBI" id="CHEBI:15378"/>
        <dbReference type="ChEBI" id="CHEBI:17968"/>
        <dbReference type="ChEBI" id="CHEBI:57287"/>
        <dbReference type="ChEBI" id="CHEBI:57371"/>
    </reaction>
    <physiologicalReaction direction="left-to-right" evidence="1">
        <dbReference type="Rhea" id="RHEA:40112"/>
    </physiologicalReaction>
</comment>
<organism evidence="12 13">
    <name type="scientific">Paramormyrops kingsleyae</name>
    <dbReference type="NCBI Taxonomy" id="1676925"/>
    <lineage>
        <taxon>Eukaryota</taxon>
        <taxon>Metazoa</taxon>
        <taxon>Chordata</taxon>
        <taxon>Craniata</taxon>
        <taxon>Vertebrata</taxon>
        <taxon>Euteleostomi</taxon>
        <taxon>Actinopterygii</taxon>
        <taxon>Neopterygii</taxon>
        <taxon>Teleostei</taxon>
        <taxon>Osteoglossocephala</taxon>
        <taxon>Osteoglossomorpha</taxon>
        <taxon>Osteoglossiformes</taxon>
        <taxon>Mormyridae</taxon>
        <taxon>Paramormyrops</taxon>
    </lineage>
</organism>
<evidence type="ECO:0000256" key="5">
    <source>
        <dbReference type="ARBA" id="ARBA00022490"/>
    </source>
</evidence>
<dbReference type="FunFam" id="3.10.129.10:FF:000011">
    <property type="entry name" value="Acyl-coenzyme A thioesterase 11"/>
    <property type="match status" value="1"/>
</dbReference>
<dbReference type="GO" id="GO:0003986">
    <property type="term" value="F:acetyl-CoA hydrolase activity"/>
    <property type="evidence" value="ECO:0007669"/>
    <property type="project" value="TreeGrafter"/>
</dbReference>
<feature type="domain" description="HotDog ACOT-type" evidence="11">
    <location>
        <begin position="21"/>
        <end position="133"/>
    </location>
</feature>
<dbReference type="PROSITE" id="PS51770">
    <property type="entry name" value="HOTDOG_ACOT"/>
    <property type="match status" value="2"/>
</dbReference>
<feature type="domain" description="START" evidence="10">
    <location>
        <begin position="345"/>
        <end position="508"/>
    </location>
</feature>
<evidence type="ECO:0000259" key="10">
    <source>
        <dbReference type="PROSITE" id="PS50848"/>
    </source>
</evidence>
<dbReference type="CDD" id="cd03442">
    <property type="entry name" value="BFIT_BACH"/>
    <property type="match status" value="2"/>
</dbReference>
<evidence type="ECO:0000256" key="4">
    <source>
        <dbReference type="ARBA" id="ARBA00022487"/>
    </source>
</evidence>
<dbReference type="InterPro" id="IPR029069">
    <property type="entry name" value="HotDog_dom_sf"/>
</dbReference>
<keyword evidence="4" id="KW-0719">Serine esterase</keyword>
<keyword evidence="13" id="KW-1185">Reference proteome</keyword>
<dbReference type="GO" id="GO:0006631">
    <property type="term" value="P:fatty acid metabolic process"/>
    <property type="evidence" value="ECO:0007669"/>
    <property type="project" value="UniProtKB-UniPathway"/>
</dbReference>
<evidence type="ECO:0000256" key="1">
    <source>
        <dbReference type="ARBA" id="ARBA00000295"/>
    </source>
</evidence>
<dbReference type="AlphaFoldDB" id="A0A3B3RXV0"/>
<dbReference type="PANTHER" id="PTHR11049">
    <property type="entry name" value="ACYL COENZYME A THIOESTER HYDROLASE"/>
    <property type="match status" value="1"/>
</dbReference>
<name>A0A3B3RXV0_9TELE</name>
<dbReference type="InterPro" id="IPR033120">
    <property type="entry name" value="HOTDOG_ACOT"/>
</dbReference>
<dbReference type="PANTHER" id="PTHR11049:SF3">
    <property type="entry name" value="ACETYL-COENZYME A THIOESTERASE"/>
    <property type="match status" value="1"/>
</dbReference>
<dbReference type="Gene3D" id="3.10.129.10">
    <property type="entry name" value="Hotdog Thioesterase"/>
    <property type="match status" value="2"/>
</dbReference>
<dbReference type="InterPro" id="IPR023393">
    <property type="entry name" value="START-like_dom_sf"/>
</dbReference>
<dbReference type="InterPro" id="IPR006683">
    <property type="entry name" value="Thioestr_dom"/>
</dbReference>
<dbReference type="STRING" id="1676925.ENSPKIP00000022735"/>
<reference evidence="12" key="1">
    <citation type="submission" date="2025-08" db="UniProtKB">
        <authorList>
            <consortium name="Ensembl"/>
        </authorList>
    </citation>
    <scope>IDENTIFICATION</scope>
</reference>
<keyword evidence="9" id="KW-0443">Lipid metabolism</keyword>
<evidence type="ECO:0000256" key="8">
    <source>
        <dbReference type="ARBA" id="ARBA00022832"/>
    </source>
</evidence>
<dbReference type="UniPathway" id="UPA00199"/>
<dbReference type="Ensembl" id="ENSPKIT00000003406.1">
    <property type="protein sequence ID" value="ENSPKIP00000022735.1"/>
    <property type="gene ID" value="ENSPKIG00000006605.1"/>
</dbReference>
<evidence type="ECO:0000256" key="7">
    <source>
        <dbReference type="ARBA" id="ARBA00022801"/>
    </source>
</evidence>
<accession>A0A3B3RXV0</accession>
<dbReference type="InterPro" id="IPR002913">
    <property type="entry name" value="START_lipid-bd_dom"/>
</dbReference>
<evidence type="ECO:0000256" key="3">
    <source>
        <dbReference type="ARBA" id="ARBA00004872"/>
    </source>
</evidence>